<evidence type="ECO:0000256" key="2">
    <source>
        <dbReference type="ARBA" id="ARBA00007613"/>
    </source>
</evidence>
<dbReference type="Gene3D" id="1.20.1600.10">
    <property type="entry name" value="Outer membrane efflux proteins (OEP)"/>
    <property type="match status" value="1"/>
</dbReference>
<keyword evidence="4" id="KW-1134">Transmembrane beta strand</keyword>
<sequence length="437" mass="48981">MRPIFLLTFCCLLANPLLAQTTLNIDQSFALLASQNEALRQANINVLLATVDVKDARNAFLPTLSFNAGHTYNMGLAFDQIAGQLVTGNKWSNTANANLSTRTTLFQGFSQINKLKQALLSLESKAIQQNQLRQSLKLELLARYFDATANHALYEISLKQLQYAQEQLEQERAKFALQTNTLVDVAQAESQVATNELSGIVSNTACNSSLVALKQLLGIPLTDTVQLETPNQDIAATAPQHGDSLPAHDPAIQLAALSLQQSTLNLRYARAPYYPTISFFSGYGTNYSSERKDYMSGHYMPFGDQVNQNKALNFGVSLSMPVFDAFKTRNNISRLKLDLQQKQSELNKVKTEREKVLIMATQEYQKSVKEYQVLQVQYHALEKNYQAMKERYDIGETSAMEYNKALLDYNVAAANVIKAKYTLMYNVEVLRVLRGER</sequence>
<evidence type="ECO:0000256" key="1">
    <source>
        <dbReference type="ARBA" id="ARBA00004442"/>
    </source>
</evidence>
<accession>A0ABT3IHB1</accession>
<dbReference type="Proteomes" id="UP001207742">
    <property type="component" value="Unassembled WGS sequence"/>
</dbReference>
<proteinExistence type="inferred from homology"/>
<comment type="similarity">
    <text evidence="2">Belongs to the outer membrane factor (OMF) (TC 1.B.17) family.</text>
</comment>
<organism evidence="10 11">
    <name type="scientific">Chitinophaga nivalis</name>
    <dbReference type="NCBI Taxonomy" id="2991709"/>
    <lineage>
        <taxon>Bacteria</taxon>
        <taxon>Pseudomonadati</taxon>
        <taxon>Bacteroidota</taxon>
        <taxon>Chitinophagia</taxon>
        <taxon>Chitinophagales</taxon>
        <taxon>Chitinophagaceae</taxon>
        <taxon>Chitinophaga</taxon>
    </lineage>
</organism>
<keyword evidence="3" id="KW-0813">Transport</keyword>
<dbReference type="SUPFAM" id="SSF56954">
    <property type="entry name" value="Outer membrane efflux proteins (OEP)"/>
    <property type="match status" value="1"/>
</dbReference>
<evidence type="ECO:0000256" key="6">
    <source>
        <dbReference type="ARBA" id="ARBA00023136"/>
    </source>
</evidence>
<dbReference type="InterPro" id="IPR003423">
    <property type="entry name" value="OMP_efflux"/>
</dbReference>
<evidence type="ECO:0000313" key="10">
    <source>
        <dbReference type="EMBL" id="MCW3483306.1"/>
    </source>
</evidence>
<evidence type="ECO:0000256" key="3">
    <source>
        <dbReference type="ARBA" id="ARBA00022448"/>
    </source>
</evidence>
<feature type="coiled-coil region" evidence="8">
    <location>
        <begin position="112"/>
        <end position="178"/>
    </location>
</feature>
<dbReference type="EMBL" id="JAPDNS010000001">
    <property type="protein sequence ID" value="MCW3483306.1"/>
    <property type="molecule type" value="Genomic_DNA"/>
</dbReference>
<feature type="chain" id="PRO_5045878777" evidence="9">
    <location>
        <begin position="20"/>
        <end position="437"/>
    </location>
</feature>
<evidence type="ECO:0000256" key="9">
    <source>
        <dbReference type="SAM" id="SignalP"/>
    </source>
</evidence>
<name>A0ABT3IHB1_9BACT</name>
<gene>
    <name evidence="10" type="ORF">OL497_05340</name>
</gene>
<keyword evidence="5" id="KW-0812">Transmembrane</keyword>
<comment type="caution">
    <text evidence="10">The sequence shown here is derived from an EMBL/GenBank/DDBJ whole genome shotgun (WGS) entry which is preliminary data.</text>
</comment>
<evidence type="ECO:0000256" key="8">
    <source>
        <dbReference type="SAM" id="Coils"/>
    </source>
</evidence>
<feature type="coiled-coil region" evidence="8">
    <location>
        <begin position="332"/>
        <end position="391"/>
    </location>
</feature>
<evidence type="ECO:0000313" key="11">
    <source>
        <dbReference type="Proteomes" id="UP001207742"/>
    </source>
</evidence>
<keyword evidence="8" id="KW-0175">Coiled coil</keyword>
<protein>
    <submittedName>
        <fullName evidence="10">TolC family protein</fullName>
    </submittedName>
</protein>
<keyword evidence="11" id="KW-1185">Reference proteome</keyword>
<feature type="signal peptide" evidence="9">
    <location>
        <begin position="1"/>
        <end position="19"/>
    </location>
</feature>
<dbReference type="RefSeq" id="WP_264728510.1">
    <property type="nucleotide sequence ID" value="NZ_JAPDNR010000001.1"/>
</dbReference>
<dbReference type="Pfam" id="PF02321">
    <property type="entry name" value="OEP"/>
    <property type="match status" value="2"/>
</dbReference>
<keyword evidence="6" id="KW-0472">Membrane</keyword>
<dbReference type="PANTHER" id="PTHR30026">
    <property type="entry name" value="OUTER MEMBRANE PROTEIN TOLC"/>
    <property type="match status" value="1"/>
</dbReference>
<keyword evidence="7" id="KW-0998">Cell outer membrane</keyword>
<evidence type="ECO:0000256" key="5">
    <source>
        <dbReference type="ARBA" id="ARBA00022692"/>
    </source>
</evidence>
<reference evidence="10 11" key="1">
    <citation type="submission" date="2022-10" db="EMBL/GenBank/DDBJ databases">
        <title>Chitinophaga nivalis PC15 sp. nov., isolated from Pyeongchang county, South Korea.</title>
        <authorList>
            <person name="Trinh H.N."/>
        </authorList>
    </citation>
    <scope>NUCLEOTIDE SEQUENCE [LARGE SCALE GENOMIC DNA]</scope>
    <source>
        <strain evidence="10 11">PC14</strain>
    </source>
</reference>
<dbReference type="PANTHER" id="PTHR30026:SF20">
    <property type="entry name" value="OUTER MEMBRANE PROTEIN TOLC"/>
    <property type="match status" value="1"/>
</dbReference>
<evidence type="ECO:0000256" key="7">
    <source>
        <dbReference type="ARBA" id="ARBA00023237"/>
    </source>
</evidence>
<keyword evidence="9" id="KW-0732">Signal</keyword>
<evidence type="ECO:0000256" key="4">
    <source>
        <dbReference type="ARBA" id="ARBA00022452"/>
    </source>
</evidence>
<comment type="subcellular location">
    <subcellularLocation>
        <location evidence="1">Cell outer membrane</location>
    </subcellularLocation>
</comment>
<dbReference type="InterPro" id="IPR051906">
    <property type="entry name" value="TolC-like"/>
</dbReference>